<evidence type="ECO:0000313" key="1">
    <source>
        <dbReference type="EMBL" id="RMO28422.1"/>
    </source>
</evidence>
<sequence>MVEDCIVRGLISQDCRGLWNTVRRLVETDSHQRLGVRVIQFNIIYIMRTVTAWLLELDGCCQQQQ</sequence>
<name>A0A3M3U5K7_PSESG</name>
<comment type="caution">
    <text evidence="1">The sequence shown here is derived from an EMBL/GenBank/DDBJ whole genome shotgun (WGS) entry which is preliminary data.</text>
</comment>
<accession>A0A3M3U5K7</accession>
<gene>
    <name evidence="1" type="ORF">ALQ42_200038</name>
</gene>
<evidence type="ECO:0000313" key="2">
    <source>
        <dbReference type="Proteomes" id="UP000273536"/>
    </source>
</evidence>
<organism evidence="1 2">
    <name type="scientific">Pseudomonas savastanoi pv. glycinea</name>
    <name type="common">Pseudomonas syringae pv. glycinea</name>
    <dbReference type="NCBI Taxonomy" id="318"/>
    <lineage>
        <taxon>Bacteria</taxon>
        <taxon>Pseudomonadati</taxon>
        <taxon>Pseudomonadota</taxon>
        <taxon>Gammaproteobacteria</taxon>
        <taxon>Pseudomonadales</taxon>
        <taxon>Pseudomonadaceae</taxon>
        <taxon>Pseudomonas</taxon>
    </lineage>
</organism>
<dbReference type="EMBL" id="RBPS01000400">
    <property type="protein sequence ID" value="RMO28422.1"/>
    <property type="molecule type" value="Genomic_DNA"/>
</dbReference>
<proteinExistence type="predicted"/>
<protein>
    <submittedName>
        <fullName evidence="1">Uncharacterized protein</fullName>
    </submittedName>
</protein>
<reference evidence="1 2" key="1">
    <citation type="submission" date="2018-08" db="EMBL/GenBank/DDBJ databases">
        <title>Recombination of ecologically and evolutionarily significant loci maintains genetic cohesion in the Pseudomonas syringae species complex.</title>
        <authorList>
            <person name="Dillon M."/>
            <person name="Thakur S."/>
            <person name="Almeida R.N.D."/>
            <person name="Weir B.S."/>
            <person name="Guttman D.S."/>
        </authorList>
    </citation>
    <scope>NUCLEOTIDE SEQUENCE [LARGE SCALE GENOMIC DNA]</scope>
    <source>
        <strain evidence="1 2">ICMP 6372</strain>
    </source>
</reference>
<dbReference type="AlphaFoldDB" id="A0A3M3U5K7"/>
<dbReference type="Proteomes" id="UP000273536">
    <property type="component" value="Unassembled WGS sequence"/>
</dbReference>